<comment type="caution">
    <text evidence="1">The sequence shown here is derived from an EMBL/GenBank/DDBJ whole genome shotgun (WGS) entry which is preliminary data.</text>
</comment>
<dbReference type="RefSeq" id="WP_184780518.1">
    <property type="nucleotide sequence ID" value="NZ_JACHMG010000001.1"/>
</dbReference>
<dbReference type="Proteomes" id="UP000581769">
    <property type="component" value="Unassembled WGS sequence"/>
</dbReference>
<dbReference type="Gene3D" id="2.30.110.10">
    <property type="entry name" value="Electron Transport, Fmn-binding Protein, Chain A"/>
    <property type="match status" value="1"/>
</dbReference>
<proteinExistence type="predicted"/>
<dbReference type="InterPro" id="IPR012349">
    <property type="entry name" value="Split_barrel_FMN-bd"/>
</dbReference>
<evidence type="ECO:0000313" key="1">
    <source>
        <dbReference type="EMBL" id="MBB4685495.1"/>
    </source>
</evidence>
<protein>
    <submittedName>
        <fullName evidence="1">Deazaflavin-dependent oxidoreductase (Nitroreductase family)</fullName>
    </submittedName>
</protein>
<gene>
    <name evidence="1" type="ORF">BJY18_002980</name>
</gene>
<keyword evidence="2" id="KW-1185">Reference proteome</keyword>
<dbReference type="AlphaFoldDB" id="A0A840IVN6"/>
<dbReference type="NCBIfam" id="TIGR00026">
    <property type="entry name" value="hi_GC_TIGR00026"/>
    <property type="match status" value="1"/>
</dbReference>
<evidence type="ECO:0000313" key="2">
    <source>
        <dbReference type="Proteomes" id="UP000581769"/>
    </source>
</evidence>
<name>A0A840IVN6_9PSEU</name>
<dbReference type="InterPro" id="IPR004378">
    <property type="entry name" value="F420H2_quin_Rdtase"/>
</dbReference>
<sequence length="156" mass="18019">MTDRPPVGVVRWLLRAPIPLYRAGWGRLFGYRLVYLAHRGRVSGLRREVVVEVVRHRVEVPEIVVVAAWGGKPQWYRNLRVAAPIEVRCGRYRWNRPERRFLSTAELDEVLRGYRAQHPRAWARLGPRLGFPAEPSDPRWADAVGRVHGVAFSPAR</sequence>
<dbReference type="GO" id="GO:0016491">
    <property type="term" value="F:oxidoreductase activity"/>
    <property type="evidence" value="ECO:0007669"/>
    <property type="project" value="InterPro"/>
</dbReference>
<accession>A0A840IVN6</accession>
<reference evidence="1 2" key="1">
    <citation type="submission" date="2020-08" db="EMBL/GenBank/DDBJ databases">
        <title>Sequencing the genomes of 1000 actinobacteria strains.</title>
        <authorList>
            <person name="Klenk H.-P."/>
        </authorList>
    </citation>
    <scope>NUCLEOTIDE SEQUENCE [LARGE SCALE GENOMIC DNA]</scope>
    <source>
        <strain evidence="1 2">DSM 45859</strain>
    </source>
</reference>
<organism evidence="1 2">
    <name type="scientific">Amycolatopsis jiangsuensis</name>
    <dbReference type="NCBI Taxonomy" id="1181879"/>
    <lineage>
        <taxon>Bacteria</taxon>
        <taxon>Bacillati</taxon>
        <taxon>Actinomycetota</taxon>
        <taxon>Actinomycetes</taxon>
        <taxon>Pseudonocardiales</taxon>
        <taxon>Pseudonocardiaceae</taxon>
        <taxon>Amycolatopsis</taxon>
    </lineage>
</organism>
<dbReference type="EMBL" id="JACHMG010000001">
    <property type="protein sequence ID" value="MBB4685495.1"/>
    <property type="molecule type" value="Genomic_DNA"/>
</dbReference>